<reference evidence="1" key="1">
    <citation type="journal article" date="2024" name="Antonie Van Leeuwenhoek">
        <title>Isoptericola haloaureus sp. nov., a dimorphic actinobacterium isolated from mangrove sediments of southeast India, implicating biosaline agricultural significance through nitrogen fixation and salt tolerance genes.</title>
        <authorList>
            <person name="Prathaban M."/>
            <person name="Prathiviraj R."/>
            <person name="Ravichandran M."/>
            <person name="Natarajan S.D."/>
            <person name="Sobanaa M."/>
            <person name="Hari Krishna Kumar S."/>
            <person name="Chandrasekar V."/>
            <person name="Selvin J."/>
        </authorList>
    </citation>
    <scope>NUCLEOTIDE SEQUENCE</scope>
    <source>
        <strain evidence="1">MP1014</strain>
    </source>
</reference>
<name>A0ABU7Z4V6_9MICO</name>
<dbReference type="EMBL" id="JBAGLP010000110">
    <property type="protein sequence ID" value="MEG3614444.1"/>
    <property type="molecule type" value="Genomic_DNA"/>
</dbReference>
<dbReference type="Proteomes" id="UP001310387">
    <property type="component" value="Unassembled WGS sequence"/>
</dbReference>
<evidence type="ECO:0008006" key="3">
    <source>
        <dbReference type="Google" id="ProtNLM"/>
    </source>
</evidence>
<sequence length="326" mass="33942">MTSSAALYGLAVDSEVPMPTRSGRLTTDGTVRVRRGADVPATTDAPPGHVLLHHASPDRPWYTATRTGDGYHLRFYGTCEFVLGHDLEDVVLHVTDGADPGVAHVLASGALLAFQLYLRGHAVLHASAVQVGDGVVGFVGRSGMGKSTMAALLCAEGGALVTDDVLRIDPAGDDHVARLGATQLRLRKGAETLAGRFGTGSPGRGRSADDRDLLAPGRAASDAVPVRALVVPLPERDRDELEVVPVRGAAAALLVLSYPRLLGWQDTGVAARQLARVSALVARVPVVTARVPWGPPFRDGLGAELVAALGPHGVELDQPSGKYAPA</sequence>
<accession>A0ABU7Z4V6</accession>
<dbReference type="SUPFAM" id="SSF53795">
    <property type="entry name" value="PEP carboxykinase-like"/>
    <property type="match status" value="1"/>
</dbReference>
<comment type="caution">
    <text evidence="1">The sequence shown here is derived from an EMBL/GenBank/DDBJ whole genome shotgun (WGS) entry which is preliminary data.</text>
</comment>
<evidence type="ECO:0000313" key="1">
    <source>
        <dbReference type="EMBL" id="MEG3614444.1"/>
    </source>
</evidence>
<organism evidence="1 2">
    <name type="scientific">Isoptericola haloaureus</name>
    <dbReference type="NCBI Taxonomy" id="1542902"/>
    <lineage>
        <taxon>Bacteria</taxon>
        <taxon>Bacillati</taxon>
        <taxon>Actinomycetota</taxon>
        <taxon>Actinomycetes</taxon>
        <taxon>Micrococcales</taxon>
        <taxon>Promicromonosporaceae</taxon>
        <taxon>Isoptericola</taxon>
    </lineage>
</organism>
<reference evidence="1" key="2">
    <citation type="submission" date="2024-02" db="EMBL/GenBank/DDBJ databases">
        <authorList>
            <person name="Prathaban M."/>
            <person name="Mythili R."/>
            <person name="Sharmila Devi N."/>
            <person name="Sobanaa M."/>
            <person name="Prathiviraj R."/>
            <person name="Selvin J."/>
        </authorList>
    </citation>
    <scope>NUCLEOTIDE SEQUENCE</scope>
    <source>
        <strain evidence="1">MP1014</strain>
    </source>
</reference>
<protein>
    <recommendedName>
        <fullName evidence="3">Hpr(Ser) kinase/phosphatase</fullName>
    </recommendedName>
</protein>
<dbReference type="Gene3D" id="3.40.50.300">
    <property type="entry name" value="P-loop containing nucleotide triphosphate hydrolases"/>
    <property type="match status" value="1"/>
</dbReference>
<keyword evidence="2" id="KW-1185">Reference proteome</keyword>
<dbReference type="RefSeq" id="WP_332901242.1">
    <property type="nucleotide sequence ID" value="NZ_JBAGLP010000110.1"/>
</dbReference>
<proteinExistence type="predicted"/>
<gene>
    <name evidence="1" type="ORF">V5O49_04830</name>
</gene>
<evidence type="ECO:0000313" key="2">
    <source>
        <dbReference type="Proteomes" id="UP001310387"/>
    </source>
</evidence>
<dbReference type="InterPro" id="IPR027417">
    <property type="entry name" value="P-loop_NTPase"/>
</dbReference>